<feature type="region of interest" description="Disordered" evidence="1">
    <location>
        <begin position="1"/>
        <end position="26"/>
    </location>
</feature>
<feature type="region of interest" description="Disordered" evidence="1">
    <location>
        <begin position="50"/>
        <end position="76"/>
    </location>
</feature>
<name>A0ABI7VXF3_FELCA</name>
<reference evidence="2" key="2">
    <citation type="submission" date="2025-08" db="UniProtKB">
        <authorList>
            <consortium name="Ensembl"/>
        </authorList>
    </citation>
    <scope>IDENTIFICATION</scope>
    <source>
        <strain evidence="2">breed Abyssinian</strain>
    </source>
</reference>
<proteinExistence type="predicted"/>
<reference evidence="2 3" key="1">
    <citation type="submission" date="2021-02" db="EMBL/GenBank/DDBJ databases">
        <title>Safari Cat Assemblies.</title>
        <authorList>
            <person name="Bredemeyer K.R."/>
            <person name="Murphy W.J."/>
        </authorList>
    </citation>
    <scope>NUCLEOTIDE SEQUENCE [LARGE SCALE GENOMIC DNA]</scope>
</reference>
<reference evidence="2" key="3">
    <citation type="submission" date="2025-09" db="UniProtKB">
        <authorList>
            <consortium name="Ensembl"/>
        </authorList>
    </citation>
    <scope>IDENTIFICATION</scope>
    <source>
        <strain evidence="2">breed Abyssinian</strain>
    </source>
</reference>
<sequence>AWREPGRTQSSASSFPPLGVLGSERVHPTPPGRTLYFLFGKSGPFLYSSLGLPGGGQGRGGRARRPGRGRGARGGEGTGCSLEFSVLVFLGWRAESPRDSAAAAPRATPSLALGVGFSRYQVEESVEHLLAPQHSLAKIERNLVNSLFPVNRSKHRLYSDLQTPGRYGRVIVTSFQKANMLDQHHTDLILKRHDEDLSFTKGVKSERVTVSAHTSVILILCCWHQGRP</sequence>
<evidence type="ECO:0000256" key="1">
    <source>
        <dbReference type="SAM" id="MobiDB-lite"/>
    </source>
</evidence>
<dbReference type="GeneTree" id="ENSGT00940000157080"/>
<accession>A0ABI7VXF3</accession>
<feature type="compositionally biased region" description="Basic residues" evidence="1">
    <location>
        <begin position="61"/>
        <end position="71"/>
    </location>
</feature>
<evidence type="ECO:0000313" key="3">
    <source>
        <dbReference type="Proteomes" id="UP000823872"/>
    </source>
</evidence>
<protein>
    <submittedName>
        <fullName evidence="2">Uncharacterized protein</fullName>
    </submittedName>
</protein>
<evidence type="ECO:0000313" key="2">
    <source>
        <dbReference type="Ensembl" id="ENSFCTP00005002831.1"/>
    </source>
</evidence>
<dbReference type="Ensembl" id="ENSFCTT00005004810.1">
    <property type="protein sequence ID" value="ENSFCTP00005002831.1"/>
    <property type="gene ID" value="ENSFCTG00005001877.1"/>
</dbReference>
<organism evidence="2 3">
    <name type="scientific">Felis catus</name>
    <name type="common">Cat</name>
    <name type="synonym">Felis silvestris catus</name>
    <dbReference type="NCBI Taxonomy" id="9685"/>
    <lineage>
        <taxon>Eukaryota</taxon>
        <taxon>Metazoa</taxon>
        <taxon>Chordata</taxon>
        <taxon>Craniata</taxon>
        <taxon>Vertebrata</taxon>
        <taxon>Euteleostomi</taxon>
        <taxon>Mammalia</taxon>
        <taxon>Eutheria</taxon>
        <taxon>Laurasiatheria</taxon>
        <taxon>Carnivora</taxon>
        <taxon>Feliformia</taxon>
        <taxon>Felidae</taxon>
        <taxon>Felinae</taxon>
        <taxon>Felis</taxon>
    </lineage>
</organism>
<keyword evidence="3" id="KW-1185">Reference proteome</keyword>
<dbReference type="Proteomes" id="UP000823872">
    <property type="component" value="Chromosome X"/>
</dbReference>